<dbReference type="OrthoDB" id="9791253at2"/>
<name>A0A1H2W275_9RHOB</name>
<dbReference type="GO" id="GO:0003700">
    <property type="term" value="F:DNA-binding transcription factor activity"/>
    <property type="evidence" value="ECO:0007669"/>
    <property type="project" value="InterPro"/>
</dbReference>
<dbReference type="PANTHER" id="PTHR30579:SF3">
    <property type="entry name" value="TRANSCRIPTIONAL REGULATORY PROTEIN"/>
    <property type="match status" value="1"/>
</dbReference>
<evidence type="ECO:0000256" key="2">
    <source>
        <dbReference type="ARBA" id="ARBA00023015"/>
    </source>
</evidence>
<evidence type="ECO:0000259" key="5">
    <source>
        <dbReference type="PROSITE" id="PS50931"/>
    </source>
</evidence>
<dbReference type="CDD" id="cd05466">
    <property type="entry name" value="PBP2_LTTR_substrate"/>
    <property type="match status" value="1"/>
</dbReference>
<evidence type="ECO:0000256" key="4">
    <source>
        <dbReference type="ARBA" id="ARBA00023163"/>
    </source>
</evidence>
<dbReference type="InterPro" id="IPR005119">
    <property type="entry name" value="LysR_subst-bd"/>
</dbReference>
<dbReference type="InterPro" id="IPR000847">
    <property type="entry name" value="LysR_HTH_N"/>
</dbReference>
<evidence type="ECO:0000256" key="3">
    <source>
        <dbReference type="ARBA" id="ARBA00023125"/>
    </source>
</evidence>
<accession>A0A1H2W275</accession>
<reference evidence="7" key="1">
    <citation type="submission" date="2016-10" db="EMBL/GenBank/DDBJ databases">
        <authorList>
            <person name="Varghese N."/>
            <person name="Submissions S."/>
        </authorList>
    </citation>
    <scope>NUCLEOTIDE SEQUENCE [LARGE SCALE GENOMIC DNA]</scope>
    <source>
        <strain evidence="7">DSM 29303</strain>
    </source>
</reference>
<dbReference type="Gene3D" id="3.40.190.10">
    <property type="entry name" value="Periplasmic binding protein-like II"/>
    <property type="match status" value="2"/>
</dbReference>
<dbReference type="PANTHER" id="PTHR30579">
    <property type="entry name" value="TRANSCRIPTIONAL REGULATOR"/>
    <property type="match status" value="1"/>
</dbReference>
<dbReference type="FunFam" id="1.10.10.10:FF:000001">
    <property type="entry name" value="LysR family transcriptional regulator"/>
    <property type="match status" value="1"/>
</dbReference>
<dbReference type="AlphaFoldDB" id="A0A1H2W275"/>
<evidence type="ECO:0000313" key="7">
    <source>
        <dbReference type="Proteomes" id="UP000182944"/>
    </source>
</evidence>
<dbReference type="EMBL" id="FNNA01000002">
    <property type="protein sequence ID" value="SDW74334.1"/>
    <property type="molecule type" value="Genomic_DNA"/>
</dbReference>
<dbReference type="PRINTS" id="PR00039">
    <property type="entry name" value="HTHLYSR"/>
</dbReference>
<dbReference type="Gene3D" id="1.10.10.10">
    <property type="entry name" value="Winged helix-like DNA-binding domain superfamily/Winged helix DNA-binding domain"/>
    <property type="match status" value="1"/>
</dbReference>
<feature type="domain" description="HTH lysR-type" evidence="5">
    <location>
        <begin position="2"/>
        <end position="59"/>
    </location>
</feature>
<evidence type="ECO:0000256" key="1">
    <source>
        <dbReference type="ARBA" id="ARBA00009437"/>
    </source>
</evidence>
<proteinExistence type="inferred from homology"/>
<dbReference type="SUPFAM" id="SSF46785">
    <property type="entry name" value="Winged helix' DNA-binding domain"/>
    <property type="match status" value="1"/>
</dbReference>
<dbReference type="Pfam" id="PF03466">
    <property type="entry name" value="LysR_substrate"/>
    <property type="match status" value="1"/>
</dbReference>
<keyword evidence="7" id="KW-1185">Reference proteome</keyword>
<dbReference type="RefSeq" id="WP_036733155.1">
    <property type="nucleotide sequence ID" value="NZ_FNNA01000002.1"/>
</dbReference>
<dbReference type="InterPro" id="IPR036388">
    <property type="entry name" value="WH-like_DNA-bd_sf"/>
</dbReference>
<dbReference type="InterPro" id="IPR050176">
    <property type="entry name" value="LTTR"/>
</dbReference>
<dbReference type="STRING" id="1545044.SAMN05444276_1028"/>
<keyword evidence="4" id="KW-0804">Transcription</keyword>
<dbReference type="GO" id="GO:0003677">
    <property type="term" value="F:DNA binding"/>
    <property type="evidence" value="ECO:0007669"/>
    <property type="project" value="UniProtKB-KW"/>
</dbReference>
<sequence length="292" mass="31752">MFGFRDIDIIRGVVRAGGFRAAADDLGLAQSAISRRIRDLERRMGQTLFAREGRGVRLTPAGRLFVEEAERLLNQRDRIAAEMAGASALSGTVRLGVAETMTHTMLPAMLTRLHDSWPRLRFELSVDLSRAMAEALRTDLLDVAILMRDSLPAGAVAHPLPPVRLGWYAAPGLVALGQVVDAARLAALPIITFPRGARPFHDVAERLMSRDGPTPVIHCSASLSMTYHLTARGFGVGTIPDPLVQVLDLSARAVQALDVSAELELPELEFVVAYMPARNRRIGQLVARAAQI</sequence>
<gene>
    <name evidence="6" type="ORF">SAMN05444276_1028</name>
</gene>
<keyword evidence="3 6" id="KW-0238">DNA-binding</keyword>
<organism evidence="6 7">
    <name type="scientific">Paracoccus sanguinis</name>
    <dbReference type="NCBI Taxonomy" id="1545044"/>
    <lineage>
        <taxon>Bacteria</taxon>
        <taxon>Pseudomonadati</taxon>
        <taxon>Pseudomonadota</taxon>
        <taxon>Alphaproteobacteria</taxon>
        <taxon>Rhodobacterales</taxon>
        <taxon>Paracoccaceae</taxon>
        <taxon>Paracoccus</taxon>
    </lineage>
</organism>
<dbReference type="Pfam" id="PF00126">
    <property type="entry name" value="HTH_1"/>
    <property type="match status" value="1"/>
</dbReference>
<dbReference type="InterPro" id="IPR036390">
    <property type="entry name" value="WH_DNA-bd_sf"/>
</dbReference>
<keyword evidence="2" id="KW-0805">Transcription regulation</keyword>
<comment type="similarity">
    <text evidence="1">Belongs to the LysR transcriptional regulatory family.</text>
</comment>
<dbReference type="PROSITE" id="PS50931">
    <property type="entry name" value="HTH_LYSR"/>
    <property type="match status" value="1"/>
</dbReference>
<evidence type="ECO:0000313" key="6">
    <source>
        <dbReference type="EMBL" id="SDW74334.1"/>
    </source>
</evidence>
<dbReference type="SUPFAM" id="SSF53850">
    <property type="entry name" value="Periplasmic binding protein-like II"/>
    <property type="match status" value="1"/>
</dbReference>
<dbReference type="Proteomes" id="UP000182944">
    <property type="component" value="Unassembled WGS sequence"/>
</dbReference>
<protein>
    <submittedName>
        <fullName evidence="6">DNA-binding transcriptional regulator, LysR family</fullName>
    </submittedName>
</protein>